<dbReference type="SUPFAM" id="SSF47240">
    <property type="entry name" value="Ferritin-like"/>
    <property type="match status" value="1"/>
</dbReference>
<dbReference type="InterPro" id="IPR007760">
    <property type="entry name" value="Mn_catalase"/>
</dbReference>
<comment type="similarity">
    <text evidence="1">Belongs to the manganese catalase family.</text>
</comment>
<feature type="binding site" evidence="2">
    <location>
        <position position="35"/>
    </location>
    <ligand>
        <name>Mn(2+)</name>
        <dbReference type="ChEBI" id="CHEBI:29035"/>
        <label>1</label>
    </ligand>
</feature>
<comment type="cofactor">
    <cofactor evidence="2">
        <name>Mn(2+)</name>
        <dbReference type="ChEBI" id="CHEBI:29035"/>
    </cofactor>
    <text evidence="2">Binds 2 manganese ions per subunit.</text>
</comment>
<keyword evidence="2" id="KW-0479">Metal-binding</keyword>
<keyword evidence="3" id="KW-0106">Calcium</keyword>
<comment type="cofactor">
    <cofactor evidence="3">
        <name>Ca(2+)</name>
        <dbReference type="ChEBI" id="CHEBI:29108"/>
    </cofactor>
    <text evidence="3">Binds 1 Ca(2+) ion per subunit.</text>
</comment>
<dbReference type="Pfam" id="PF05067">
    <property type="entry name" value="Mn_catalase"/>
    <property type="match status" value="1"/>
</dbReference>
<evidence type="ECO:0000256" key="2">
    <source>
        <dbReference type="PIRSR" id="PIRSR607760-1"/>
    </source>
</evidence>
<evidence type="ECO:0000313" key="4">
    <source>
        <dbReference type="EMBL" id="AZR74138.1"/>
    </source>
</evidence>
<dbReference type="InterPro" id="IPR039377">
    <property type="entry name" value="Mn_catalase_dom"/>
</dbReference>
<reference evidence="4 5" key="1">
    <citation type="submission" date="2016-07" db="EMBL/GenBank/DDBJ databases">
        <title>Genome and transcriptome analysis of iron-reducing fermentative bacteria Anoxybacter fermentans.</title>
        <authorList>
            <person name="Zeng X."/>
            <person name="Shao Z."/>
        </authorList>
    </citation>
    <scope>NUCLEOTIDE SEQUENCE [LARGE SCALE GENOMIC DNA]</scope>
    <source>
        <strain evidence="4 5">DY22613</strain>
    </source>
</reference>
<feature type="binding site" evidence="2">
    <location>
        <position position="136"/>
    </location>
    <ligand>
        <name>Mn(2+)</name>
        <dbReference type="ChEBI" id="CHEBI:29035"/>
        <label>1</label>
    </ligand>
</feature>
<feature type="binding site" evidence="2">
    <location>
        <position position="65"/>
    </location>
    <ligand>
        <name>Mn(2+)</name>
        <dbReference type="ChEBI" id="CHEBI:29035"/>
        <label>1</label>
    </ligand>
</feature>
<dbReference type="AlphaFoldDB" id="A0A3S9T0P9"/>
<keyword evidence="2" id="KW-0464">Manganese</keyword>
<dbReference type="EMBL" id="CP016379">
    <property type="protein sequence ID" value="AZR74138.1"/>
    <property type="molecule type" value="Genomic_DNA"/>
</dbReference>
<proteinExistence type="inferred from homology"/>
<name>A0A3S9T0P9_9FIRM</name>
<accession>A0A3S9T0P9</accession>
<sequence length="190" mass="22043">MWIYEKKLQYPVHVDGPDLRLAFILYEQYGGPDGELSAGVRYLNQRYYMPIKEAEGILTDIGTEEFAHWEIIATLIFKLTRGVSEEEIKKSPLAAHYVNHGEALFPHDASGNAWTAAYIQAKGDPIADLHEDMAAEQKARATYEHLIRMTDDPGVKDTLKFLREREIVHFQRFGETLRKVFEYQESKRFY</sequence>
<dbReference type="Proteomes" id="UP000267250">
    <property type="component" value="Chromosome"/>
</dbReference>
<feature type="binding site" evidence="2">
    <location>
        <position position="68"/>
    </location>
    <ligand>
        <name>Mn(2+)</name>
        <dbReference type="ChEBI" id="CHEBI:29035"/>
        <label>1</label>
    </ligand>
</feature>
<keyword evidence="5" id="KW-1185">Reference proteome</keyword>
<evidence type="ECO:0000256" key="1">
    <source>
        <dbReference type="ARBA" id="ARBA00007644"/>
    </source>
</evidence>
<dbReference type="CDD" id="cd01051">
    <property type="entry name" value="Mn_catalase"/>
    <property type="match status" value="1"/>
</dbReference>
<dbReference type="InterPro" id="IPR009078">
    <property type="entry name" value="Ferritin-like_SF"/>
</dbReference>
<evidence type="ECO:0000256" key="3">
    <source>
        <dbReference type="PIRSR" id="PIRSR607760-2"/>
    </source>
</evidence>
<dbReference type="Gene3D" id="1.20.1260.10">
    <property type="match status" value="1"/>
</dbReference>
<dbReference type="InterPro" id="IPR012347">
    <property type="entry name" value="Ferritin-like"/>
</dbReference>
<evidence type="ECO:0000313" key="5">
    <source>
        <dbReference type="Proteomes" id="UP000267250"/>
    </source>
</evidence>
<gene>
    <name evidence="4" type="ORF">BBF96_12455</name>
</gene>
<dbReference type="KEGG" id="aft:BBF96_12455"/>
<dbReference type="OrthoDB" id="9800585at2"/>
<organism evidence="4 5">
    <name type="scientific">Anoxybacter fermentans</name>
    <dbReference type="NCBI Taxonomy" id="1323375"/>
    <lineage>
        <taxon>Bacteria</taxon>
        <taxon>Bacillati</taxon>
        <taxon>Bacillota</taxon>
        <taxon>Clostridia</taxon>
        <taxon>Halanaerobiales</taxon>
        <taxon>Anoxybacter</taxon>
    </lineage>
</organism>
<dbReference type="RefSeq" id="WP_127017489.1">
    <property type="nucleotide sequence ID" value="NZ_CP016379.1"/>
</dbReference>
<dbReference type="GO" id="GO:0046872">
    <property type="term" value="F:metal ion binding"/>
    <property type="evidence" value="ECO:0007669"/>
    <property type="project" value="UniProtKB-KW"/>
</dbReference>
<feature type="binding site" evidence="3">
    <location>
        <position position="60"/>
    </location>
    <ligand>
        <name>Ca(2+)</name>
        <dbReference type="ChEBI" id="CHEBI:29108"/>
    </ligand>
</feature>
<protein>
    <submittedName>
        <fullName evidence="4">Rubrerythrin family protein</fullName>
    </submittedName>
</protein>
<feature type="binding site" evidence="2">
    <location>
        <position position="169"/>
    </location>
    <ligand>
        <name>Mn(2+)</name>
        <dbReference type="ChEBI" id="CHEBI:29035"/>
        <label>1</label>
    </ligand>
</feature>